<dbReference type="InterPro" id="IPR009080">
    <property type="entry name" value="tRNAsynth_Ia_anticodon-bd"/>
</dbReference>
<dbReference type="Gene3D" id="2.170.220.10">
    <property type="match status" value="1"/>
</dbReference>
<dbReference type="SUPFAM" id="SSF47323">
    <property type="entry name" value="Anticodon-binding domain of a subclass of class I aminoacyl-tRNA synthetases"/>
    <property type="match status" value="1"/>
</dbReference>
<keyword evidence="11" id="KW-1185">Reference proteome</keyword>
<reference evidence="10 11" key="1">
    <citation type="submission" date="2024-04" db="EMBL/GenBank/DDBJ databases">
        <title>Tritrichomonas musculus Genome.</title>
        <authorList>
            <person name="Alves-Ferreira E."/>
            <person name="Grigg M."/>
            <person name="Lorenzi H."/>
            <person name="Galac M."/>
        </authorList>
    </citation>
    <scope>NUCLEOTIDE SEQUENCE [LARGE SCALE GENOMIC DNA]</scope>
    <source>
        <strain evidence="10 11">EAF2021</strain>
    </source>
</reference>
<evidence type="ECO:0000256" key="4">
    <source>
        <dbReference type="ARBA" id="ARBA00022840"/>
    </source>
</evidence>
<protein>
    <recommendedName>
        <fullName evidence="1">methionine--tRNA ligase</fullName>
        <ecNumber evidence="1">6.1.1.10</ecNumber>
    </recommendedName>
</protein>
<proteinExistence type="inferred from homology"/>
<dbReference type="InterPro" id="IPR023457">
    <property type="entry name" value="Met-tRNA_synth_2"/>
</dbReference>
<dbReference type="InterPro" id="IPR014758">
    <property type="entry name" value="Met-tRNA_synth"/>
</dbReference>
<dbReference type="InterPro" id="IPR015413">
    <property type="entry name" value="Methionyl/Leucyl_tRNA_Synth"/>
</dbReference>
<evidence type="ECO:0000256" key="2">
    <source>
        <dbReference type="ARBA" id="ARBA00022598"/>
    </source>
</evidence>
<accession>A0ABR2I739</accession>
<dbReference type="NCBIfam" id="TIGR00398">
    <property type="entry name" value="metG"/>
    <property type="match status" value="1"/>
</dbReference>
<keyword evidence="3 7" id="KW-0547">Nucleotide-binding</keyword>
<dbReference type="InterPro" id="IPR033911">
    <property type="entry name" value="MetRS_core"/>
</dbReference>
<evidence type="ECO:0000259" key="8">
    <source>
        <dbReference type="Pfam" id="PF09334"/>
    </source>
</evidence>
<dbReference type="Gene3D" id="1.10.730.10">
    <property type="entry name" value="Isoleucyl-tRNA Synthetase, Domain 1"/>
    <property type="match status" value="1"/>
</dbReference>
<evidence type="ECO:0000256" key="1">
    <source>
        <dbReference type="ARBA" id="ARBA00012838"/>
    </source>
</evidence>
<dbReference type="InterPro" id="IPR041872">
    <property type="entry name" value="Anticodon_Met"/>
</dbReference>
<dbReference type="SUPFAM" id="SSF52374">
    <property type="entry name" value="Nucleotidylyl transferase"/>
    <property type="match status" value="1"/>
</dbReference>
<feature type="domain" description="Methionyl-tRNA synthetase anticodon-binding" evidence="9">
    <location>
        <begin position="570"/>
        <end position="703"/>
    </location>
</feature>
<dbReference type="Pfam" id="PF09334">
    <property type="entry name" value="tRNA-synt_1g"/>
    <property type="match status" value="1"/>
</dbReference>
<feature type="domain" description="Methionyl/Leucyl tRNA synthetase" evidence="8">
    <location>
        <begin position="200"/>
        <end position="559"/>
    </location>
</feature>
<comment type="similarity">
    <text evidence="7">Belongs to the class-I aminoacyl-tRNA synthetase family.</text>
</comment>
<evidence type="ECO:0000313" key="10">
    <source>
        <dbReference type="EMBL" id="KAK8857853.1"/>
    </source>
</evidence>
<name>A0ABR2I739_9EUKA</name>
<dbReference type="Proteomes" id="UP001470230">
    <property type="component" value="Unassembled WGS sequence"/>
</dbReference>
<keyword evidence="5 7" id="KW-0648">Protein biosynthesis</keyword>
<dbReference type="PANTHER" id="PTHR43326">
    <property type="entry name" value="METHIONYL-TRNA SYNTHETASE"/>
    <property type="match status" value="1"/>
</dbReference>
<dbReference type="CDD" id="cd07957">
    <property type="entry name" value="Anticodon_Ia_Met"/>
    <property type="match status" value="1"/>
</dbReference>
<keyword evidence="4 7" id="KW-0067">ATP-binding</keyword>
<evidence type="ECO:0000256" key="5">
    <source>
        <dbReference type="ARBA" id="ARBA00022917"/>
    </source>
</evidence>
<dbReference type="EC" id="6.1.1.10" evidence="1"/>
<dbReference type="CDD" id="cd00814">
    <property type="entry name" value="MetRS_core"/>
    <property type="match status" value="1"/>
</dbReference>
<comment type="caution">
    <text evidence="10">The sequence shown here is derived from an EMBL/GenBank/DDBJ whole genome shotgun (WGS) entry which is preliminary data.</text>
</comment>
<evidence type="ECO:0000313" key="11">
    <source>
        <dbReference type="Proteomes" id="UP001470230"/>
    </source>
</evidence>
<gene>
    <name evidence="10" type="ORF">M9Y10_012948</name>
</gene>
<keyword evidence="6 7" id="KW-0030">Aminoacyl-tRNA synthetase</keyword>
<evidence type="ECO:0000256" key="6">
    <source>
        <dbReference type="ARBA" id="ARBA00023146"/>
    </source>
</evidence>
<evidence type="ECO:0000256" key="7">
    <source>
        <dbReference type="RuleBase" id="RU363039"/>
    </source>
</evidence>
<dbReference type="EMBL" id="JAPFFF010000019">
    <property type="protein sequence ID" value="KAK8857853.1"/>
    <property type="molecule type" value="Genomic_DNA"/>
</dbReference>
<organism evidence="10 11">
    <name type="scientific">Tritrichomonas musculus</name>
    <dbReference type="NCBI Taxonomy" id="1915356"/>
    <lineage>
        <taxon>Eukaryota</taxon>
        <taxon>Metamonada</taxon>
        <taxon>Parabasalia</taxon>
        <taxon>Tritrichomonadida</taxon>
        <taxon>Tritrichomonadidae</taxon>
        <taxon>Tritrichomonas</taxon>
    </lineage>
</organism>
<dbReference type="Pfam" id="PF19303">
    <property type="entry name" value="Anticodon_3"/>
    <property type="match status" value="1"/>
</dbReference>
<dbReference type="Gene3D" id="3.40.50.620">
    <property type="entry name" value="HUPs"/>
    <property type="match status" value="1"/>
</dbReference>
<evidence type="ECO:0000259" key="9">
    <source>
        <dbReference type="Pfam" id="PF19303"/>
    </source>
</evidence>
<dbReference type="InterPro" id="IPR014729">
    <property type="entry name" value="Rossmann-like_a/b/a_fold"/>
</dbReference>
<dbReference type="PRINTS" id="PR01041">
    <property type="entry name" value="TRNASYNTHMET"/>
</dbReference>
<keyword evidence="2 7" id="KW-0436">Ligase</keyword>
<evidence type="ECO:0000256" key="3">
    <source>
        <dbReference type="ARBA" id="ARBA00022741"/>
    </source>
</evidence>
<dbReference type="PANTHER" id="PTHR43326:SF1">
    <property type="entry name" value="METHIONINE--TRNA LIGASE, MITOCHONDRIAL"/>
    <property type="match status" value="1"/>
</dbReference>
<sequence length="707" mass="80146">MELLYISQTSQQIILNSVLPLLKEQPKVTEVSILQRAAVGKKFEFQIWPILKVDDNTAYFGLHAIVKYLFTGTPYLTPANSSETESVMTLSDALYSSAVPIVAHNQSVLIKDELLKSSQNQLKHLLQKVAKYQTEKPTLASAYLNGVLNVLAALEIDVSPCKASPASNIGLFEEAISFAHDNLSLPERYKMSAPPEKKMYFSTPIYYVNGVPHIGHVFTTTLVESLSNWYKLRGIPIIYSSGTDEHGLKVQTTAQENNSTPQAWCDKTSGAFREAFKDFDLAPDDFIRTSEERHLKVATKFWEILAEKGYIYKGKYEGWYSKREESFIPENQIEEQVINGKTVKVNKEDGAELVWSSEDNYMFKLSAMKEKLLNWLDSNPNCITPRCYWNHVRSSVLGDLRDISVSRLKKTVSWGVPVPGDPDHTMYVWIDALTNYLTVSGWYDNNMGIWPCDLHTVGKDIVKFHGIYWPAFLMAAGVPVYKRLLVHGWWTMDNEKMSKSLGNTLDPIKLRDFWGLEPVKYFLLRECTLTSDSDYSVSAMLNRLNNDLADVLGNLVMRIISPKINPEMTIPQIGERTEADNKLIESVETLPGTVDHHVAFGRTKVALQEIWEVLHELNKYLTDQAPWAIKDNQARKNTVLYILCESLRIITICFHCFIPRTADKILAGLGTSKTDGDNVSRFKFGLLKPGTKITEVPVLFTKKKIDE</sequence>